<feature type="chain" id="PRO_5045999658" evidence="1">
    <location>
        <begin position="23"/>
        <end position="410"/>
    </location>
</feature>
<comment type="caution">
    <text evidence="2">The sequence shown here is derived from an EMBL/GenBank/DDBJ whole genome shotgun (WGS) entry which is preliminary data.</text>
</comment>
<dbReference type="Pfam" id="PF00328">
    <property type="entry name" value="His_Phos_2"/>
    <property type="match status" value="1"/>
</dbReference>
<dbReference type="InterPro" id="IPR029033">
    <property type="entry name" value="His_PPase_superfam"/>
</dbReference>
<protein>
    <submittedName>
        <fullName evidence="2">4-phytase/acid phosphatase</fullName>
        <ecNumber evidence="2">3.1.3.2</ecNumber>
        <ecNumber evidence="2">3.1.3.26</ecNumber>
    </submittedName>
</protein>
<accession>A0ABU1N4D2</accession>
<sequence>MKPFLPILAFAALLAVGGGASAQTAGPQGPLKVERTVMLYRHGIRAPLPGEAAVDAYAHPPWPVWSTPPSLLTPHGREAARLMGVYDRQRLASQGLAAPEGCPAPGAIVIWTNTAQRTIASGEAFAEGFAPGCHLAVGHQPLDTEDPLFHSVEAKAVEFSGAKAAAAITAENGGPAALVAPYAAKIREMERVLGCDRTQPPCDIASAPTRLAPSPDDGLALDGPIAILSGTAQVFMLQYAEGLPLDQVGWGRATPRTLEDVSRLHALLFDIHARPRYMARRIGGPMARRISGILAAKDAPAVNVFVGHDNNIAALASLIGAHFKMDGYGQDDPPIGGALELQVFVDGQGRRFVGAFYEAQTPDQLRSLAPLSLASPPVRRELDLACHAPGQRLCRLEDFLVALDRRLSAD</sequence>
<feature type="signal peptide" evidence="1">
    <location>
        <begin position="1"/>
        <end position="22"/>
    </location>
</feature>
<dbReference type="EC" id="3.1.3.26" evidence="2"/>
<evidence type="ECO:0000313" key="2">
    <source>
        <dbReference type="EMBL" id="MDR6532935.1"/>
    </source>
</evidence>
<dbReference type="InterPro" id="IPR000560">
    <property type="entry name" value="His_Pase_clade-2"/>
</dbReference>
<keyword evidence="1" id="KW-0732">Signal</keyword>
<keyword evidence="3" id="KW-1185">Reference proteome</keyword>
<dbReference type="CDD" id="cd07061">
    <property type="entry name" value="HP_HAP_like"/>
    <property type="match status" value="1"/>
</dbReference>
<name>A0ABU1N4D2_9CAUL</name>
<dbReference type="RefSeq" id="WP_310033616.1">
    <property type="nucleotide sequence ID" value="NZ_JAVDRL010000011.1"/>
</dbReference>
<dbReference type="EMBL" id="JAVDRL010000011">
    <property type="protein sequence ID" value="MDR6532935.1"/>
    <property type="molecule type" value="Genomic_DNA"/>
</dbReference>
<proteinExistence type="predicted"/>
<dbReference type="EC" id="3.1.3.2" evidence="2"/>
<reference evidence="2 3" key="1">
    <citation type="submission" date="2023-07" db="EMBL/GenBank/DDBJ databases">
        <title>Sorghum-associated microbial communities from plants grown in Nebraska, USA.</title>
        <authorList>
            <person name="Schachtman D."/>
        </authorList>
    </citation>
    <scope>NUCLEOTIDE SEQUENCE [LARGE SCALE GENOMIC DNA]</scope>
    <source>
        <strain evidence="2 3">DS2154</strain>
    </source>
</reference>
<dbReference type="Proteomes" id="UP001262754">
    <property type="component" value="Unassembled WGS sequence"/>
</dbReference>
<organism evidence="2 3">
    <name type="scientific">Caulobacter rhizosphaerae</name>
    <dbReference type="NCBI Taxonomy" id="2010972"/>
    <lineage>
        <taxon>Bacteria</taxon>
        <taxon>Pseudomonadati</taxon>
        <taxon>Pseudomonadota</taxon>
        <taxon>Alphaproteobacteria</taxon>
        <taxon>Caulobacterales</taxon>
        <taxon>Caulobacteraceae</taxon>
        <taxon>Caulobacter</taxon>
    </lineage>
</organism>
<evidence type="ECO:0000256" key="1">
    <source>
        <dbReference type="SAM" id="SignalP"/>
    </source>
</evidence>
<gene>
    <name evidence="2" type="ORF">J2800_003696</name>
</gene>
<evidence type="ECO:0000313" key="3">
    <source>
        <dbReference type="Proteomes" id="UP001262754"/>
    </source>
</evidence>
<dbReference type="Gene3D" id="3.40.50.1240">
    <property type="entry name" value="Phosphoglycerate mutase-like"/>
    <property type="match status" value="2"/>
</dbReference>
<keyword evidence="2" id="KW-0378">Hydrolase</keyword>
<dbReference type="SUPFAM" id="SSF53254">
    <property type="entry name" value="Phosphoglycerate mutase-like"/>
    <property type="match status" value="1"/>
</dbReference>
<dbReference type="GO" id="GO:0008707">
    <property type="term" value="F:inositol hexakisphosphate 4-phosphatase activity"/>
    <property type="evidence" value="ECO:0007669"/>
    <property type="project" value="UniProtKB-EC"/>
</dbReference>
<dbReference type="GO" id="GO:0003993">
    <property type="term" value="F:acid phosphatase activity"/>
    <property type="evidence" value="ECO:0007669"/>
    <property type="project" value="UniProtKB-EC"/>
</dbReference>